<dbReference type="Gene3D" id="1.10.238.160">
    <property type="match status" value="1"/>
</dbReference>
<evidence type="ECO:0000313" key="1">
    <source>
        <dbReference type="EMBL" id="AHB47689.1"/>
    </source>
</evidence>
<evidence type="ECO:0008006" key="3">
    <source>
        <dbReference type="Google" id="ProtNLM"/>
    </source>
</evidence>
<dbReference type="InterPro" id="IPR010260">
    <property type="entry name" value="AlpA"/>
</dbReference>
<dbReference type="PATRIC" id="fig|1029756.8.peg.731"/>
<organism evidence="1 2">
    <name type="scientific">Hyphomicrobium nitrativorans NL23</name>
    <dbReference type="NCBI Taxonomy" id="1029756"/>
    <lineage>
        <taxon>Bacteria</taxon>
        <taxon>Pseudomonadati</taxon>
        <taxon>Pseudomonadota</taxon>
        <taxon>Alphaproteobacteria</taxon>
        <taxon>Hyphomicrobiales</taxon>
        <taxon>Hyphomicrobiaceae</taxon>
        <taxon>Hyphomicrobium</taxon>
    </lineage>
</organism>
<proteinExistence type="predicted"/>
<dbReference type="AlphaFoldDB" id="V5SCJ3"/>
<dbReference type="KEGG" id="hni:W911_03505"/>
<protein>
    <recommendedName>
        <fullName evidence="3">AlpA family transcriptional regulator</fullName>
    </recommendedName>
</protein>
<dbReference type="STRING" id="1029756.W911_03505"/>
<dbReference type="Pfam" id="PF05930">
    <property type="entry name" value="Phage_AlpA"/>
    <property type="match status" value="1"/>
</dbReference>
<dbReference type="Proteomes" id="UP000018542">
    <property type="component" value="Chromosome"/>
</dbReference>
<dbReference type="EMBL" id="CP006912">
    <property type="protein sequence ID" value="AHB47689.1"/>
    <property type="molecule type" value="Genomic_DNA"/>
</dbReference>
<name>V5SCJ3_9HYPH</name>
<keyword evidence="2" id="KW-1185">Reference proteome</keyword>
<gene>
    <name evidence="1" type="ORF">W911_03505</name>
</gene>
<dbReference type="RefSeq" id="WP_023786115.1">
    <property type="nucleotide sequence ID" value="NC_022997.1"/>
</dbReference>
<sequence>MSTANRKDQSPLHHLRTLTLKEVRSIVRYTPQHILRLEKAGKFPRRIRLGENRIGWLLTDIEDWLKARLPAQTYRADPEPADAL</sequence>
<evidence type="ECO:0000313" key="2">
    <source>
        <dbReference type="Proteomes" id="UP000018542"/>
    </source>
</evidence>
<reference evidence="1 2" key="1">
    <citation type="journal article" date="2014" name="Genome Announc.">
        <title>Complete Genome Sequence of Hyphomicrobium nitrativorans Strain NL23, a Denitrifying Bacterium Isolated from Biofilm of a Methanol-Fed Denitrification System Treating Seawater at the Montreal Biodome.</title>
        <authorList>
            <person name="Martineau C."/>
            <person name="Villeneuve C."/>
            <person name="Mauffrey F."/>
            <person name="Villemur R."/>
        </authorList>
    </citation>
    <scope>NUCLEOTIDE SEQUENCE [LARGE SCALE GENOMIC DNA]</scope>
    <source>
        <strain evidence="1">NL23</strain>
    </source>
</reference>
<dbReference type="HOGENOM" id="CLU_2523061_0_0_5"/>
<accession>V5SCJ3</accession>